<dbReference type="PANTHER" id="PTHR28535:SF1">
    <property type="entry name" value="PROTEIN ZGRF1"/>
    <property type="match status" value="1"/>
</dbReference>
<reference evidence="2" key="2">
    <citation type="submission" date="2025-09" db="UniProtKB">
        <authorList>
            <consortium name="Ensembl"/>
        </authorList>
    </citation>
    <scope>IDENTIFICATION</scope>
</reference>
<feature type="domain" description="5'-3' DNA helicase ZGRF1-like N-terminal" evidence="1">
    <location>
        <begin position="4"/>
        <end position="36"/>
    </location>
</feature>
<evidence type="ECO:0000313" key="2">
    <source>
        <dbReference type="Ensembl" id="ENSBJAP00000020468.1"/>
    </source>
</evidence>
<dbReference type="InterPro" id="IPR052800">
    <property type="entry name" value="DNA_Repair_Helicase_ZGRF1"/>
</dbReference>
<dbReference type="Ensembl" id="ENSBJAT00000021047.1">
    <property type="protein sequence ID" value="ENSBJAP00000020468.1"/>
    <property type="gene ID" value="ENSBJAG00000013414.1"/>
</dbReference>
<evidence type="ECO:0000259" key="1">
    <source>
        <dbReference type="Pfam" id="PF10382"/>
    </source>
</evidence>
<dbReference type="GO" id="GO:0006302">
    <property type="term" value="P:double-strand break repair"/>
    <property type="evidence" value="ECO:0007669"/>
    <property type="project" value="TreeGrafter"/>
</dbReference>
<proteinExistence type="predicted"/>
<dbReference type="PANTHER" id="PTHR28535">
    <property type="entry name" value="ZINC FINGER GRF-TYPE CONTAINING 1"/>
    <property type="match status" value="1"/>
</dbReference>
<protein>
    <recommendedName>
        <fullName evidence="1">5'-3' DNA helicase ZGRF1-like N-terminal domain-containing protein</fullName>
    </recommendedName>
</protein>
<evidence type="ECO:0000313" key="3">
    <source>
        <dbReference type="Proteomes" id="UP000694555"/>
    </source>
</evidence>
<dbReference type="GO" id="GO:0005634">
    <property type="term" value="C:nucleus"/>
    <property type="evidence" value="ECO:0007669"/>
    <property type="project" value="TreeGrafter"/>
</dbReference>
<accession>A0A8C0BQ79</accession>
<dbReference type="Pfam" id="PF10382">
    <property type="entry name" value="ZGRF1-like_N"/>
    <property type="match status" value="1"/>
</dbReference>
<dbReference type="GO" id="GO:0035861">
    <property type="term" value="C:site of double-strand break"/>
    <property type="evidence" value="ECO:0007669"/>
    <property type="project" value="TreeGrafter"/>
</dbReference>
<keyword evidence="3" id="KW-1185">Reference proteome</keyword>
<organism evidence="2 3">
    <name type="scientific">Buteo japonicus</name>
    <dbReference type="NCBI Taxonomy" id="224669"/>
    <lineage>
        <taxon>Eukaryota</taxon>
        <taxon>Metazoa</taxon>
        <taxon>Chordata</taxon>
        <taxon>Craniata</taxon>
        <taxon>Vertebrata</taxon>
        <taxon>Euteleostomi</taxon>
        <taxon>Archelosauria</taxon>
        <taxon>Archosauria</taxon>
        <taxon>Dinosauria</taxon>
        <taxon>Saurischia</taxon>
        <taxon>Theropoda</taxon>
        <taxon>Coelurosauria</taxon>
        <taxon>Aves</taxon>
        <taxon>Neognathae</taxon>
        <taxon>Neoaves</taxon>
        <taxon>Telluraves</taxon>
        <taxon>Accipitrimorphae</taxon>
        <taxon>Accipitriformes</taxon>
        <taxon>Accipitridae</taxon>
        <taxon>Accipitrinae</taxon>
        <taxon>Buteo</taxon>
    </lineage>
</organism>
<dbReference type="InterPro" id="IPR018838">
    <property type="entry name" value="ZGRF1-like_N"/>
</dbReference>
<dbReference type="Proteomes" id="UP000694555">
    <property type="component" value="Unplaced"/>
</dbReference>
<reference evidence="2" key="1">
    <citation type="submission" date="2025-08" db="UniProtKB">
        <authorList>
            <consortium name="Ensembl"/>
        </authorList>
    </citation>
    <scope>IDENTIFICATION</scope>
</reference>
<sequence>MASQEFTVLYTHQKMKKSKTWQDGILRIRTGGNKVNNSDLISSATAGLSVAI</sequence>
<name>A0A8C0BQ79_9AVES</name>
<dbReference type="AlphaFoldDB" id="A0A8C0BQ79"/>